<protein>
    <submittedName>
        <fullName evidence="1">Uncharacterized protein</fullName>
    </submittedName>
</protein>
<gene>
    <name evidence="1" type="ORF">FYJ39_05430</name>
</gene>
<dbReference type="AlphaFoldDB" id="A0A7X2NJI5"/>
<reference evidence="1 2" key="1">
    <citation type="submission" date="2019-08" db="EMBL/GenBank/DDBJ databases">
        <title>In-depth cultivation of the pig gut microbiome towards novel bacterial diversity and tailored functional studies.</title>
        <authorList>
            <person name="Wylensek D."/>
            <person name="Hitch T.C.A."/>
            <person name="Clavel T."/>
        </authorList>
    </citation>
    <scope>NUCLEOTIDE SEQUENCE [LARGE SCALE GENOMIC DNA]</scope>
    <source>
        <strain evidence="1 2">WCA-389-WT-23D1</strain>
    </source>
</reference>
<evidence type="ECO:0000313" key="1">
    <source>
        <dbReference type="EMBL" id="MSS36029.1"/>
    </source>
</evidence>
<dbReference type="Proteomes" id="UP000429958">
    <property type="component" value="Unassembled WGS sequence"/>
</dbReference>
<sequence>MLTNEIVLTVFADYLSRDADFEVILTSRGYTVMGWDKYREDWNTVEYCPTPETLRDALLDAYTSFREMELTDGERDMTAAEKAKVKTECDALTEQCEKEAAICSS</sequence>
<accession>A0A7X2NJI5</accession>
<evidence type="ECO:0000313" key="2">
    <source>
        <dbReference type="Proteomes" id="UP000429958"/>
    </source>
</evidence>
<name>A0A7X2NJI5_9CLOT</name>
<proteinExistence type="predicted"/>
<keyword evidence="2" id="KW-1185">Reference proteome</keyword>
<dbReference type="RefSeq" id="WP_154471472.1">
    <property type="nucleotide sequence ID" value="NZ_VUMD01000004.1"/>
</dbReference>
<dbReference type="EMBL" id="VUMD01000004">
    <property type="protein sequence ID" value="MSS36029.1"/>
    <property type="molecule type" value="Genomic_DNA"/>
</dbReference>
<comment type="caution">
    <text evidence="1">The sequence shown here is derived from an EMBL/GenBank/DDBJ whole genome shotgun (WGS) entry which is preliminary data.</text>
</comment>
<organism evidence="1 2">
    <name type="scientific">Clostridium porci</name>
    <dbReference type="NCBI Taxonomy" id="2605778"/>
    <lineage>
        <taxon>Bacteria</taxon>
        <taxon>Bacillati</taxon>
        <taxon>Bacillota</taxon>
        <taxon>Clostridia</taxon>
        <taxon>Eubacteriales</taxon>
        <taxon>Clostridiaceae</taxon>
        <taxon>Clostridium</taxon>
    </lineage>
</organism>